<proteinExistence type="predicted"/>
<dbReference type="Proteomes" id="UP000256269">
    <property type="component" value="Unassembled WGS sequence"/>
</dbReference>
<dbReference type="AlphaFoldDB" id="A0A3E0GUP1"/>
<keyword evidence="3" id="KW-1185">Reference proteome</keyword>
<reference evidence="2 3" key="1">
    <citation type="submission" date="2018-08" db="EMBL/GenBank/DDBJ databases">
        <title>Genomic Encyclopedia of Archaeal and Bacterial Type Strains, Phase II (KMG-II): from individual species to whole genera.</title>
        <authorList>
            <person name="Goeker M."/>
        </authorList>
    </citation>
    <scope>NUCLEOTIDE SEQUENCE [LARGE SCALE GENOMIC DNA]</scope>
    <source>
        <strain evidence="2 3">DSM 45791</strain>
    </source>
</reference>
<name>A0A3E0GUP1_9PSEU</name>
<dbReference type="GO" id="GO:0008703">
    <property type="term" value="F:5-amino-6-(5-phosphoribosylamino)uracil reductase activity"/>
    <property type="evidence" value="ECO:0007669"/>
    <property type="project" value="InterPro"/>
</dbReference>
<dbReference type="GO" id="GO:0009231">
    <property type="term" value="P:riboflavin biosynthetic process"/>
    <property type="evidence" value="ECO:0007669"/>
    <property type="project" value="InterPro"/>
</dbReference>
<dbReference type="InterPro" id="IPR050765">
    <property type="entry name" value="Riboflavin_Biosynth_HTPR"/>
</dbReference>
<comment type="caution">
    <text evidence="2">The sequence shown here is derived from an EMBL/GenBank/DDBJ whole genome shotgun (WGS) entry which is preliminary data.</text>
</comment>
<gene>
    <name evidence="2" type="ORF">BCF44_12937</name>
</gene>
<feature type="domain" description="Bacterial bifunctional deaminase-reductase C-terminal" evidence="1">
    <location>
        <begin position="13"/>
        <end position="195"/>
    </location>
</feature>
<dbReference type="SUPFAM" id="SSF53597">
    <property type="entry name" value="Dihydrofolate reductase-like"/>
    <property type="match status" value="1"/>
</dbReference>
<dbReference type="OrthoDB" id="2313602at2"/>
<protein>
    <submittedName>
        <fullName evidence="2">Dihydrofolate reductase</fullName>
    </submittedName>
</protein>
<sequence length="222" mass="24353">MTTSRDQLVRVHNFCISLDGFATGEGQSMDAPFGHAGHRLHEWFFETAMTREQLGLGTGGGRGVDNAMAEAWSPGIGVEIMGRNKFGPQRGPWEDESWRGWWGENPPFHTPVFVLTHHVRPSVEMEGGTVFHFRDASPQDVLAEAKKAANGLDVRIGGGPTVVRDFLAADLVDLLHVVVVPIVLGRGVRLWDGLEGLDERFDIETVSSPSGVVHQTFTRKTS</sequence>
<dbReference type="EMBL" id="QUNO01000029">
    <property type="protein sequence ID" value="REH27649.1"/>
    <property type="molecule type" value="Genomic_DNA"/>
</dbReference>
<dbReference type="InterPro" id="IPR002734">
    <property type="entry name" value="RibDG_C"/>
</dbReference>
<dbReference type="RefSeq" id="WP_116181657.1">
    <property type="nucleotide sequence ID" value="NZ_CP144375.1"/>
</dbReference>
<organism evidence="2 3">
    <name type="scientific">Kutzneria buriramensis</name>
    <dbReference type="NCBI Taxonomy" id="1045776"/>
    <lineage>
        <taxon>Bacteria</taxon>
        <taxon>Bacillati</taxon>
        <taxon>Actinomycetota</taxon>
        <taxon>Actinomycetes</taxon>
        <taxon>Pseudonocardiales</taxon>
        <taxon>Pseudonocardiaceae</taxon>
        <taxon>Kutzneria</taxon>
    </lineage>
</organism>
<dbReference type="PANTHER" id="PTHR38011:SF12">
    <property type="entry name" value="BIFUNCTIONAL DEAMINASE-REDUCTASE DOMAIN PROTEIN"/>
    <property type="match status" value="1"/>
</dbReference>
<evidence type="ECO:0000313" key="2">
    <source>
        <dbReference type="EMBL" id="REH27649.1"/>
    </source>
</evidence>
<dbReference type="Gene3D" id="3.40.430.10">
    <property type="entry name" value="Dihydrofolate Reductase, subunit A"/>
    <property type="match status" value="1"/>
</dbReference>
<accession>A0A3E0GUP1</accession>
<evidence type="ECO:0000259" key="1">
    <source>
        <dbReference type="Pfam" id="PF01872"/>
    </source>
</evidence>
<dbReference type="PANTHER" id="PTHR38011">
    <property type="entry name" value="DIHYDROFOLATE REDUCTASE FAMILY PROTEIN (AFU_ORTHOLOGUE AFUA_8G06820)"/>
    <property type="match status" value="1"/>
</dbReference>
<dbReference type="Pfam" id="PF01872">
    <property type="entry name" value="RibD_C"/>
    <property type="match status" value="1"/>
</dbReference>
<dbReference type="InterPro" id="IPR024072">
    <property type="entry name" value="DHFR-like_dom_sf"/>
</dbReference>
<evidence type="ECO:0000313" key="3">
    <source>
        <dbReference type="Proteomes" id="UP000256269"/>
    </source>
</evidence>